<dbReference type="EMBL" id="LVWL01000001">
    <property type="protein sequence ID" value="ORI10757.1"/>
    <property type="molecule type" value="Genomic_DNA"/>
</dbReference>
<evidence type="ECO:0000313" key="2">
    <source>
        <dbReference type="EMBL" id="ORI10757.1"/>
    </source>
</evidence>
<comment type="caution">
    <text evidence="2">The sequence shown here is derived from an EMBL/GenBank/DDBJ whole genome shotgun (WGS) entry which is preliminary data.</text>
</comment>
<keyword evidence="1" id="KW-0812">Transmembrane</keyword>
<reference evidence="2 3" key="1">
    <citation type="journal article" date="2017" name="Gene Rep">
        <title>The ribosomal RNA operon (rrn) of Campylobacter concisus supports molecular typing to genomospecies level.</title>
        <authorList>
            <person name="Huq M."/>
            <person name="Van T.T.H."/>
            <person name="Gurtler V."/>
            <person name="Elshagmani E."/>
            <person name="Allemailem K.S."/>
            <person name="Smooker P.M."/>
            <person name="Istivan T.S."/>
        </authorList>
    </citation>
    <scope>NUCLEOTIDE SEQUENCE [LARGE SCALE GENOMIC DNA]</scope>
    <source>
        <strain evidence="2 3">RCH 26</strain>
    </source>
</reference>
<feature type="transmembrane region" description="Helical" evidence="1">
    <location>
        <begin position="21"/>
        <end position="42"/>
    </location>
</feature>
<dbReference type="Proteomes" id="UP000192671">
    <property type="component" value="Unassembled WGS sequence"/>
</dbReference>
<keyword evidence="1" id="KW-1133">Transmembrane helix</keyword>
<evidence type="ECO:0000313" key="3">
    <source>
        <dbReference type="Proteomes" id="UP000192671"/>
    </source>
</evidence>
<accession>A0A1X0U5K4</accession>
<protein>
    <submittedName>
        <fullName evidence="2">Uncharacterized protein</fullName>
    </submittedName>
</protein>
<gene>
    <name evidence="2" type="ORF">A3835_00035</name>
</gene>
<name>A0A1X0U5K4_9BACT</name>
<sequence>MAFIDYLRRFFVFFRFKHSTILVASIALSILFWLYAPLIAFNDVYSFASISSRVTILIAFWVVILFFCFNQTINALFSISKR</sequence>
<keyword evidence="1" id="KW-0472">Membrane</keyword>
<dbReference type="AlphaFoldDB" id="A0A1X0U5K4"/>
<evidence type="ECO:0000256" key="1">
    <source>
        <dbReference type="SAM" id="Phobius"/>
    </source>
</evidence>
<feature type="transmembrane region" description="Helical" evidence="1">
    <location>
        <begin position="54"/>
        <end position="77"/>
    </location>
</feature>
<proteinExistence type="predicted"/>
<organism evidence="2 3">
    <name type="scientific">Campylobacter concisus</name>
    <dbReference type="NCBI Taxonomy" id="199"/>
    <lineage>
        <taxon>Bacteria</taxon>
        <taxon>Pseudomonadati</taxon>
        <taxon>Campylobacterota</taxon>
        <taxon>Epsilonproteobacteria</taxon>
        <taxon>Campylobacterales</taxon>
        <taxon>Campylobacteraceae</taxon>
        <taxon>Campylobacter</taxon>
    </lineage>
</organism>